<feature type="repeat" description="ANK" evidence="4">
    <location>
        <begin position="1"/>
        <end position="31"/>
    </location>
</feature>
<evidence type="ECO:0000313" key="5">
    <source>
        <dbReference type="EMBL" id="KAA8913381.1"/>
    </source>
</evidence>
<feature type="repeat" description="ANK" evidence="4">
    <location>
        <begin position="169"/>
        <end position="201"/>
    </location>
</feature>
<sequence length="221" mass="24873">MSPLHCAAKFGRSDIIRQLIQKGPKFELQDCLRRALLHWAAHGGFHDISDLLLRNDARISARDDHGRTPLHLAMIARMDESKTAQKLLRWNADKNGVDLDRSTSLHLRVALNKKEVVKVLLNPNFGGTAELESPDVKGRTALHVAAELNHHEIAKLLLEQGSDIKALHERQTALHKAAFEGHQETVQTLLQQGAELHVADAEGSLRWSWQPRTRNSEPLKY</sequence>
<evidence type="ECO:0000256" key="1">
    <source>
        <dbReference type="ARBA" id="ARBA00012210"/>
    </source>
</evidence>
<comment type="caution">
    <text evidence="5">The sequence shown here is derived from an EMBL/GenBank/DDBJ whole genome shotgun (WGS) entry which is preliminary data.</text>
</comment>
<proteinExistence type="predicted"/>
<keyword evidence="2" id="KW-0677">Repeat</keyword>
<keyword evidence="3 4" id="KW-0040">ANK repeat</keyword>
<dbReference type="PROSITE" id="PS50088">
    <property type="entry name" value="ANK_REPEAT"/>
    <property type="match status" value="5"/>
</dbReference>
<dbReference type="Gene3D" id="1.25.40.20">
    <property type="entry name" value="Ankyrin repeat-containing domain"/>
    <property type="match status" value="2"/>
</dbReference>
<dbReference type="PROSITE" id="PS50297">
    <property type="entry name" value="ANK_REP_REGION"/>
    <property type="match status" value="4"/>
</dbReference>
<gene>
    <name evidence="5" type="ORF">FN846DRAFT_772131</name>
</gene>
<dbReference type="OrthoDB" id="20872at2759"/>
<dbReference type="PANTHER" id="PTHR24161">
    <property type="entry name" value="ANK_REP_REGION DOMAIN-CONTAINING PROTEIN-RELATED"/>
    <property type="match status" value="1"/>
</dbReference>
<dbReference type="PRINTS" id="PR01415">
    <property type="entry name" value="ANKYRIN"/>
</dbReference>
<dbReference type="Pfam" id="PF12796">
    <property type="entry name" value="Ank_2"/>
    <property type="match status" value="2"/>
</dbReference>
<dbReference type="InterPro" id="IPR036770">
    <property type="entry name" value="Ankyrin_rpt-contain_sf"/>
</dbReference>
<dbReference type="PANTHER" id="PTHR24161:SF85">
    <property type="entry name" value="PALMITOYLTRANSFERASE HIP14"/>
    <property type="match status" value="1"/>
</dbReference>
<evidence type="ECO:0000256" key="4">
    <source>
        <dbReference type="PROSITE-ProRule" id="PRU00023"/>
    </source>
</evidence>
<protein>
    <recommendedName>
        <fullName evidence="1">protein S-acyltransferase</fullName>
        <ecNumber evidence="1">2.3.1.225</ecNumber>
    </recommendedName>
</protein>
<dbReference type="Proteomes" id="UP000326924">
    <property type="component" value="Unassembled WGS sequence"/>
</dbReference>
<evidence type="ECO:0000256" key="2">
    <source>
        <dbReference type="ARBA" id="ARBA00022737"/>
    </source>
</evidence>
<reference evidence="5 6" key="1">
    <citation type="submission" date="2019-09" db="EMBL/GenBank/DDBJ databases">
        <title>Draft genome of the ectomycorrhizal ascomycete Sphaerosporella brunnea.</title>
        <authorList>
            <consortium name="DOE Joint Genome Institute"/>
            <person name="Benucci G.M."/>
            <person name="Marozzi G."/>
            <person name="Antonielli L."/>
            <person name="Sanchez S."/>
            <person name="Marco P."/>
            <person name="Wang X."/>
            <person name="Falini L.B."/>
            <person name="Barry K."/>
            <person name="Haridas S."/>
            <person name="Lipzen A."/>
            <person name="Labutti K."/>
            <person name="Grigoriev I.V."/>
            <person name="Murat C."/>
            <person name="Martin F."/>
            <person name="Albertini E."/>
            <person name="Donnini D."/>
            <person name="Bonito G."/>
        </authorList>
    </citation>
    <scope>NUCLEOTIDE SEQUENCE [LARGE SCALE GENOMIC DNA]</scope>
    <source>
        <strain evidence="5 6">Sb_GMNB300</strain>
    </source>
</reference>
<dbReference type="InParanoid" id="A0A5J5F8Z2"/>
<accession>A0A5J5F8Z2</accession>
<dbReference type="EMBL" id="VXIS01000015">
    <property type="protein sequence ID" value="KAA8913381.1"/>
    <property type="molecule type" value="Genomic_DNA"/>
</dbReference>
<dbReference type="SUPFAM" id="SSF48403">
    <property type="entry name" value="Ankyrin repeat"/>
    <property type="match status" value="1"/>
</dbReference>
<dbReference type="SMART" id="SM00248">
    <property type="entry name" value="ANK"/>
    <property type="match status" value="6"/>
</dbReference>
<evidence type="ECO:0000256" key="3">
    <source>
        <dbReference type="ARBA" id="ARBA00023043"/>
    </source>
</evidence>
<dbReference type="InterPro" id="IPR002110">
    <property type="entry name" value="Ankyrin_rpt"/>
</dbReference>
<evidence type="ECO:0000313" key="6">
    <source>
        <dbReference type="Proteomes" id="UP000326924"/>
    </source>
</evidence>
<feature type="repeat" description="ANK" evidence="4">
    <location>
        <begin position="137"/>
        <end position="169"/>
    </location>
</feature>
<dbReference type="EC" id="2.3.1.225" evidence="1"/>
<keyword evidence="6" id="KW-1185">Reference proteome</keyword>
<organism evidence="5 6">
    <name type="scientific">Sphaerosporella brunnea</name>
    <dbReference type="NCBI Taxonomy" id="1250544"/>
    <lineage>
        <taxon>Eukaryota</taxon>
        <taxon>Fungi</taxon>
        <taxon>Dikarya</taxon>
        <taxon>Ascomycota</taxon>
        <taxon>Pezizomycotina</taxon>
        <taxon>Pezizomycetes</taxon>
        <taxon>Pezizales</taxon>
        <taxon>Pyronemataceae</taxon>
        <taxon>Sphaerosporella</taxon>
    </lineage>
</organism>
<feature type="repeat" description="ANK" evidence="4">
    <location>
        <begin position="65"/>
        <end position="99"/>
    </location>
</feature>
<name>A0A5J5F8Z2_9PEZI</name>
<feature type="repeat" description="ANK" evidence="4">
    <location>
        <begin position="32"/>
        <end position="64"/>
    </location>
</feature>
<dbReference type="AlphaFoldDB" id="A0A5J5F8Z2"/>